<evidence type="ECO:0000259" key="2">
    <source>
        <dbReference type="Pfam" id="PF01471"/>
    </source>
</evidence>
<dbReference type="PANTHER" id="PTHR30163">
    <property type="entry name" value="MEMBRANE-BOUND LYTIC MUREIN TRANSGLYCOSYLASE B"/>
    <property type="match status" value="1"/>
</dbReference>
<feature type="region of interest" description="Disordered" evidence="1">
    <location>
        <begin position="1"/>
        <end position="39"/>
    </location>
</feature>
<evidence type="ECO:0000313" key="5">
    <source>
        <dbReference type="Proteomes" id="UP001239909"/>
    </source>
</evidence>
<dbReference type="Proteomes" id="UP001239909">
    <property type="component" value="Unassembled WGS sequence"/>
</dbReference>
<dbReference type="InterPro" id="IPR002477">
    <property type="entry name" value="Peptidoglycan-bd-like"/>
</dbReference>
<dbReference type="NCBIfam" id="TIGR02283">
    <property type="entry name" value="MltB_2"/>
    <property type="match status" value="1"/>
</dbReference>
<dbReference type="Gene3D" id="1.10.8.350">
    <property type="entry name" value="Bacterial muramidase"/>
    <property type="match status" value="1"/>
</dbReference>
<evidence type="ECO:0000256" key="1">
    <source>
        <dbReference type="SAM" id="MobiDB-lite"/>
    </source>
</evidence>
<dbReference type="Gene3D" id="1.10.101.10">
    <property type="entry name" value="PGBD-like superfamily/PGBD"/>
    <property type="match status" value="1"/>
</dbReference>
<organism evidence="4 5">
    <name type="scientific">Paralimibaculum aggregatum</name>
    <dbReference type="NCBI Taxonomy" id="3036245"/>
    <lineage>
        <taxon>Bacteria</taxon>
        <taxon>Pseudomonadati</taxon>
        <taxon>Pseudomonadota</taxon>
        <taxon>Alphaproteobacteria</taxon>
        <taxon>Rhodobacterales</taxon>
        <taxon>Paracoccaceae</taxon>
        <taxon>Paralimibaculum</taxon>
    </lineage>
</organism>
<dbReference type="InterPro" id="IPR031304">
    <property type="entry name" value="SLT_2"/>
</dbReference>
<dbReference type="InterPro" id="IPR036366">
    <property type="entry name" value="PGBDSf"/>
</dbReference>
<evidence type="ECO:0000313" key="4">
    <source>
        <dbReference type="EMBL" id="GMG83734.1"/>
    </source>
</evidence>
<accession>A0ABQ6LKH3</accession>
<dbReference type="Pfam" id="PF01471">
    <property type="entry name" value="PG_binding_1"/>
    <property type="match status" value="1"/>
</dbReference>
<dbReference type="PANTHER" id="PTHR30163:SF8">
    <property type="entry name" value="LYTIC MUREIN TRANSGLYCOSYLASE"/>
    <property type="match status" value="1"/>
</dbReference>
<reference evidence="4 5" key="1">
    <citation type="submission" date="2023-04" db="EMBL/GenBank/DDBJ databases">
        <title>Marinoamorphus aggregata gen. nov., sp. Nov., isolate from tissue of brittle star Ophioplocus japonicus.</title>
        <authorList>
            <person name="Kawano K."/>
            <person name="Sawayama S."/>
            <person name="Nakagawa S."/>
        </authorList>
    </citation>
    <scope>NUCLEOTIDE SEQUENCE [LARGE SCALE GENOMIC DNA]</scope>
    <source>
        <strain evidence="4 5">NKW23</strain>
    </source>
</reference>
<feature type="domain" description="Transglycosylase SLT" evidence="3">
    <location>
        <begin position="47"/>
        <end position="338"/>
    </location>
</feature>
<dbReference type="InterPro" id="IPR023346">
    <property type="entry name" value="Lysozyme-like_dom_sf"/>
</dbReference>
<protein>
    <submittedName>
        <fullName evidence="4">Lytic murein transglycosylase</fullName>
    </submittedName>
</protein>
<feature type="domain" description="Peptidoglycan binding-like" evidence="2">
    <location>
        <begin position="365"/>
        <end position="414"/>
    </location>
</feature>
<proteinExistence type="predicted"/>
<evidence type="ECO:0000259" key="3">
    <source>
        <dbReference type="Pfam" id="PF13406"/>
    </source>
</evidence>
<dbReference type="InterPro" id="IPR043426">
    <property type="entry name" value="MltB-like"/>
</dbReference>
<dbReference type="SUPFAM" id="SSF47090">
    <property type="entry name" value="PGBD-like"/>
    <property type="match status" value="1"/>
</dbReference>
<dbReference type="SUPFAM" id="SSF53955">
    <property type="entry name" value="Lysozyme-like"/>
    <property type="match status" value="1"/>
</dbReference>
<dbReference type="InterPro" id="IPR036365">
    <property type="entry name" value="PGBD-like_sf"/>
</dbReference>
<keyword evidence="5" id="KW-1185">Reference proteome</keyword>
<sequence>MAGGCAGAQETSPIPPARPDAKVAAMTAEAGSAGEAVPMPPVSPAGFEAWRDGFRARALGEGISAATFDAAFAGVEIDPDIVRLDRHQPEFTRRIWKYLDSAVSPTRIANGRGKAAEQAAALAEIEAEYGVDRAAVVAIWGLESAYGAVKGSTPVMRGLATLAYDGRRRAFFEIELLAALRILEAREIAPAGLIGSWAGAMGHTQLLPSNYLRYGVDVTGDGRRDIWGADPRDALGSTANYLKSFGWTLGQPAVRRITLPAGFDYGLADQSVRRPVAEWQAMGIRAADGSALPAAAEVAVLLPAGAAGPAWLAYPNFRVIKRYNNATAYALGISLLAQEISGEGMGVAGLDWPRGDRPLTRDEKMLLQRSLTAQGFDTQGVDGRIGPNTQKAVRAFQAAAGLTPDGYVTEALLKRVVAGG</sequence>
<dbReference type="Pfam" id="PF13406">
    <property type="entry name" value="SLT_2"/>
    <property type="match status" value="1"/>
</dbReference>
<gene>
    <name evidence="4" type="ORF">LNKW23_29470</name>
</gene>
<dbReference type="EMBL" id="BSYI01000023">
    <property type="protein sequence ID" value="GMG83734.1"/>
    <property type="molecule type" value="Genomic_DNA"/>
</dbReference>
<dbReference type="Gene3D" id="1.10.530.10">
    <property type="match status" value="1"/>
</dbReference>
<dbReference type="InterPro" id="IPR011970">
    <property type="entry name" value="MltB_2"/>
</dbReference>
<comment type="caution">
    <text evidence="4">The sequence shown here is derived from an EMBL/GenBank/DDBJ whole genome shotgun (WGS) entry which is preliminary data.</text>
</comment>
<name>A0ABQ6LKH3_9RHOB</name>